<gene>
    <name evidence="4" type="primary">SMY2</name>
    <name evidence="4" type="ORF">ATY40_BA7502749</name>
</gene>
<evidence type="ECO:0000256" key="1">
    <source>
        <dbReference type="SAM" id="Coils"/>
    </source>
</evidence>
<dbReference type="SMART" id="SM00444">
    <property type="entry name" value="GYF"/>
    <property type="match status" value="1"/>
</dbReference>
<sequence>MPEIINQAQNNMPYSYDSRGASQTHFQEASTTVNAQEVPPRPKNSYSVSEMFDIRQRMVDANQLLPVESQLPYRVSEINRTTHVDLKEARLQDSTKQSSPIVNGLSNKDHDSQLLVEKMERLSASDQTSNWSSPLVNHPLLTRQASGRISSNMTPPPGIAPLGSVPPTLEPSQIQWIYLDAQGQEQGPFDGLMMQGWFEANYLTPELRLRRKEESNFRTLAELVQSLGDFRCPFLKRLPPITQSTDPIFFANHAEVPQWGANASNSKSNSPWISHQNLSIDYGGQRLNSPSTFLPQFDLTSQIRAATPLSAPIVSTPDFSAEILGTSTAPLADSNQAELNAALTKEAEPENIDDFPIKTISFDDEPSQAPTVSSAREEPEPSKPATISSVFASSSVAVPASAPAPVPAPTMVKNLPSLREIQQEELAKAKLRRQAEEARLQESLRLQRLKEQEKSKSEVSTSQKASDIAPWANTKVSGPAVSLREIQALEAKQLQERKKKQLNTLQTQPIAQRLSEGAAPTSLPASATWAKTPVAPVLATKSLTEIQKEQAEAQAQRLQSQALKNNVVSFANVASSSSTPAEPEDGWTVISKKVVAKPKPSTATVSGALAPKQPLAPSALRALSAQGTVGTTTSSTRSSQSAPPSRQFLDWCRSQLVQLNKSVNKEDLLSILLQLSGGSESQEIIADTIYSNSSIMDGRRFASEFLKRKQVVEAWIEKNGFEFDWYEAQTKTLNDTDDSSKEQDDEWDTAFTKVVSKKPKKRV</sequence>
<dbReference type="PANTHER" id="PTHR14445:SF36">
    <property type="entry name" value="FI03272P-RELATED"/>
    <property type="match status" value="1"/>
</dbReference>
<dbReference type="InterPro" id="IPR003169">
    <property type="entry name" value="GYF"/>
</dbReference>
<evidence type="ECO:0000313" key="4">
    <source>
        <dbReference type="EMBL" id="ANZ74901.1"/>
    </source>
</evidence>
<keyword evidence="1" id="KW-0175">Coiled coil</keyword>
<organism evidence="4 5">
    <name type="scientific">Komagataella pastoris</name>
    <name type="common">Yeast</name>
    <name type="synonym">Pichia pastoris</name>
    <dbReference type="NCBI Taxonomy" id="4922"/>
    <lineage>
        <taxon>Eukaryota</taxon>
        <taxon>Fungi</taxon>
        <taxon>Dikarya</taxon>
        <taxon>Ascomycota</taxon>
        <taxon>Saccharomycotina</taxon>
        <taxon>Pichiomycetes</taxon>
        <taxon>Pichiales</taxon>
        <taxon>Pichiaceae</taxon>
        <taxon>Komagataella</taxon>
    </lineage>
</organism>
<dbReference type="GO" id="GO:0005829">
    <property type="term" value="C:cytosol"/>
    <property type="evidence" value="ECO:0007669"/>
    <property type="project" value="TreeGrafter"/>
</dbReference>
<feature type="region of interest" description="Disordered" evidence="2">
    <location>
        <begin position="345"/>
        <end position="386"/>
    </location>
</feature>
<dbReference type="Proteomes" id="UP000094565">
    <property type="component" value="Chromosome 2"/>
</dbReference>
<accession>A0A1B2JA72</accession>
<feature type="coiled-coil region" evidence="1">
    <location>
        <begin position="419"/>
        <end position="452"/>
    </location>
</feature>
<dbReference type="OrthoDB" id="48509at2759"/>
<proteinExistence type="predicted"/>
<dbReference type="SUPFAM" id="SSF55277">
    <property type="entry name" value="GYF domain"/>
    <property type="match status" value="1"/>
</dbReference>
<evidence type="ECO:0000256" key="2">
    <source>
        <dbReference type="SAM" id="MobiDB-lite"/>
    </source>
</evidence>
<protein>
    <submittedName>
        <fullName evidence="4">BA75_02749T0</fullName>
    </submittedName>
</protein>
<dbReference type="PROSITE" id="PS50829">
    <property type="entry name" value="GYF"/>
    <property type="match status" value="1"/>
</dbReference>
<keyword evidence="5" id="KW-1185">Reference proteome</keyword>
<dbReference type="InterPro" id="IPR035445">
    <property type="entry name" value="GYF-like_dom_sf"/>
</dbReference>
<feature type="domain" description="GYF" evidence="3">
    <location>
        <begin position="173"/>
        <end position="228"/>
    </location>
</feature>
<dbReference type="AlphaFoldDB" id="A0A1B2JA72"/>
<dbReference type="Gene3D" id="3.30.1490.40">
    <property type="match status" value="1"/>
</dbReference>
<evidence type="ECO:0000313" key="5">
    <source>
        <dbReference type="Proteomes" id="UP000094565"/>
    </source>
</evidence>
<dbReference type="EMBL" id="CP014585">
    <property type="protein sequence ID" value="ANZ74901.1"/>
    <property type="molecule type" value="Genomic_DNA"/>
</dbReference>
<dbReference type="InterPro" id="IPR051640">
    <property type="entry name" value="GRB10-interact_GYF"/>
</dbReference>
<reference evidence="4 5" key="1">
    <citation type="submission" date="2016-02" db="EMBL/GenBank/DDBJ databases">
        <title>Comparative genomic and transcriptomic foundation for Pichia pastoris.</title>
        <authorList>
            <person name="Love K.R."/>
            <person name="Shah K.A."/>
            <person name="Whittaker C.A."/>
            <person name="Wu J."/>
            <person name="Bartlett M.C."/>
            <person name="Ma D."/>
            <person name="Leeson R.L."/>
            <person name="Priest M."/>
            <person name="Young S.K."/>
            <person name="Love J.C."/>
        </authorList>
    </citation>
    <scope>NUCLEOTIDE SEQUENCE [LARGE SCALE GENOMIC DNA]</scope>
    <source>
        <strain evidence="4 5">ATCC 28485</strain>
    </source>
</reference>
<dbReference type="PANTHER" id="PTHR14445">
    <property type="entry name" value="GRB10 INTERACTING GYF PROTEIN"/>
    <property type="match status" value="1"/>
</dbReference>
<name>A0A1B2JA72_PICPA</name>
<feature type="region of interest" description="Disordered" evidence="2">
    <location>
        <begin position="624"/>
        <end position="645"/>
    </location>
</feature>
<dbReference type="Pfam" id="PF02213">
    <property type="entry name" value="GYF"/>
    <property type="match status" value="1"/>
</dbReference>
<evidence type="ECO:0000259" key="3">
    <source>
        <dbReference type="PROSITE" id="PS50829"/>
    </source>
</evidence>